<dbReference type="EMBL" id="BQNB010011846">
    <property type="protein sequence ID" value="GJS95914.1"/>
    <property type="molecule type" value="Genomic_DNA"/>
</dbReference>
<keyword evidence="3" id="KW-1185">Reference proteome</keyword>
<reference evidence="2" key="1">
    <citation type="journal article" date="2022" name="Int. J. Mol. Sci.">
        <title>Draft Genome of Tanacetum Coccineum: Genomic Comparison of Closely Related Tanacetum-Family Plants.</title>
        <authorList>
            <person name="Yamashiro T."/>
            <person name="Shiraishi A."/>
            <person name="Nakayama K."/>
            <person name="Satake H."/>
        </authorList>
    </citation>
    <scope>NUCLEOTIDE SEQUENCE</scope>
</reference>
<dbReference type="Proteomes" id="UP001151760">
    <property type="component" value="Unassembled WGS sequence"/>
</dbReference>
<gene>
    <name evidence="2" type="ORF">Tco_0802882</name>
</gene>
<evidence type="ECO:0000313" key="2">
    <source>
        <dbReference type="EMBL" id="GJS95914.1"/>
    </source>
</evidence>
<sequence>MTRKSTSELFTPYKEPEREFRSSRRHFKTLSLDELRSPNFNLLYDQEYSEEEKAEAMEVILFYNGLDIPTRQILDSRGAIPTKTTEDAKKAIQEMAEYSQKWHDGTSKGRSTETSDRLAAIQA</sequence>
<feature type="compositionally biased region" description="Basic and acidic residues" evidence="1">
    <location>
        <begin position="100"/>
        <end position="116"/>
    </location>
</feature>
<comment type="caution">
    <text evidence="2">The sequence shown here is derived from an EMBL/GenBank/DDBJ whole genome shotgun (WGS) entry which is preliminary data.</text>
</comment>
<proteinExistence type="predicted"/>
<name>A0ABQ5A020_9ASTR</name>
<evidence type="ECO:0000313" key="3">
    <source>
        <dbReference type="Proteomes" id="UP001151760"/>
    </source>
</evidence>
<organism evidence="2 3">
    <name type="scientific">Tanacetum coccineum</name>
    <dbReference type="NCBI Taxonomy" id="301880"/>
    <lineage>
        <taxon>Eukaryota</taxon>
        <taxon>Viridiplantae</taxon>
        <taxon>Streptophyta</taxon>
        <taxon>Embryophyta</taxon>
        <taxon>Tracheophyta</taxon>
        <taxon>Spermatophyta</taxon>
        <taxon>Magnoliopsida</taxon>
        <taxon>eudicotyledons</taxon>
        <taxon>Gunneridae</taxon>
        <taxon>Pentapetalae</taxon>
        <taxon>asterids</taxon>
        <taxon>campanulids</taxon>
        <taxon>Asterales</taxon>
        <taxon>Asteraceae</taxon>
        <taxon>Asteroideae</taxon>
        <taxon>Anthemideae</taxon>
        <taxon>Anthemidinae</taxon>
        <taxon>Tanacetum</taxon>
    </lineage>
</organism>
<evidence type="ECO:0000256" key="1">
    <source>
        <dbReference type="SAM" id="MobiDB-lite"/>
    </source>
</evidence>
<protein>
    <submittedName>
        <fullName evidence="2">Uncharacterized protein</fullName>
    </submittedName>
</protein>
<feature type="region of interest" description="Disordered" evidence="1">
    <location>
        <begin position="98"/>
        <end position="123"/>
    </location>
</feature>
<reference evidence="2" key="2">
    <citation type="submission" date="2022-01" db="EMBL/GenBank/DDBJ databases">
        <authorList>
            <person name="Yamashiro T."/>
            <person name="Shiraishi A."/>
            <person name="Satake H."/>
            <person name="Nakayama K."/>
        </authorList>
    </citation>
    <scope>NUCLEOTIDE SEQUENCE</scope>
</reference>
<accession>A0ABQ5A020</accession>